<dbReference type="Pfam" id="PF13505">
    <property type="entry name" value="OMP_b-brl"/>
    <property type="match status" value="1"/>
</dbReference>
<dbReference type="Proteomes" id="UP001300692">
    <property type="component" value="Unassembled WGS sequence"/>
</dbReference>
<comment type="caution">
    <text evidence="4">The sequence shown here is derived from an EMBL/GenBank/DDBJ whole genome shotgun (WGS) entry which is preliminary data.</text>
</comment>
<evidence type="ECO:0000256" key="1">
    <source>
        <dbReference type="ARBA" id="ARBA00022729"/>
    </source>
</evidence>
<dbReference type="InterPro" id="IPR011250">
    <property type="entry name" value="OMP/PagP_B-barrel"/>
</dbReference>
<dbReference type="RefSeq" id="WP_264138840.1">
    <property type="nucleotide sequence ID" value="NZ_JAOYOD010000001.1"/>
</dbReference>
<dbReference type="EMBL" id="JAOYOD010000001">
    <property type="protein sequence ID" value="MCV9388020.1"/>
    <property type="molecule type" value="Genomic_DNA"/>
</dbReference>
<sequence>MKRMLTLVVLLCATSALYAQEGNIYGGGALSFQENYWKLAPEGGYWITDQIQLGASFTIENDKRVAGLDESTVAPHVYGRYWFPITEKFGLYVGANLKVNYITQDPGNTNSVTDFYADAGIGYQIAPKWQIIGRLARFGAINNSFILDVNMTEQPLFNVGILYTIKGGNG</sequence>
<dbReference type="InterPro" id="IPR027385">
    <property type="entry name" value="Beta-barrel_OMP"/>
</dbReference>
<dbReference type="SUPFAM" id="SSF56925">
    <property type="entry name" value="OMPA-like"/>
    <property type="match status" value="1"/>
</dbReference>
<evidence type="ECO:0000259" key="3">
    <source>
        <dbReference type="Pfam" id="PF13505"/>
    </source>
</evidence>
<evidence type="ECO:0000256" key="2">
    <source>
        <dbReference type="SAM" id="SignalP"/>
    </source>
</evidence>
<organism evidence="4 5">
    <name type="scientific">Reichenbachiella ulvae</name>
    <dbReference type="NCBI Taxonomy" id="2980104"/>
    <lineage>
        <taxon>Bacteria</taxon>
        <taxon>Pseudomonadati</taxon>
        <taxon>Bacteroidota</taxon>
        <taxon>Cytophagia</taxon>
        <taxon>Cytophagales</taxon>
        <taxon>Reichenbachiellaceae</taxon>
        <taxon>Reichenbachiella</taxon>
    </lineage>
</organism>
<protein>
    <submittedName>
        <fullName evidence="4">Porin family protein</fullName>
    </submittedName>
</protein>
<feature type="chain" id="PRO_5046035501" evidence="2">
    <location>
        <begin position="20"/>
        <end position="170"/>
    </location>
</feature>
<keyword evidence="1 2" id="KW-0732">Signal</keyword>
<name>A0ABT3CX10_9BACT</name>
<gene>
    <name evidence="4" type="ORF">N7U62_15155</name>
</gene>
<dbReference type="Gene3D" id="2.40.160.20">
    <property type="match status" value="1"/>
</dbReference>
<feature type="domain" description="Outer membrane protein beta-barrel" evidence="3">
    <location>
        <begin position="5"/>
        <end position="133"/>
    </location>
</feature>
<reference evidence="4 5" key="1">
    <citation type="submission" date="2022-10" db="EMBL/GenBank/DDBJ databases">
        <title>Comparative genomics and taxonomic characterization of three novel marine species of genus Reichenbachiella exhibiting antioxidant and polysaccharide degradation activities.</title>
        <authorList>
            <person name="Muhammad N."/>
            <person name="Lee Y.-J."/>
            <person name="Ko J."/>
            <person name="Kim S.-G."/>
        </authorList>
    </citation>
    <scope>NUCLEOTIDE SEQUENCE [LARGE SCALE GENOMIC DNA]</scope>
    <source>
        <strain evidence="4 5">ABR2-5</strain>
    </source>
</reference>
<evidence type="ECO:0000313" key="4">
    <source>
        <dbReference type="EMBL" id="MCV9388020.1"/>
    </source>
</evidence>
<accession>A0ABT3CX10</accession>
<evidence type="ECO:0000313" key="5">
    <source>
        <dbReference type="Proteomes" id="UP001300692"/>
    </source>
</evidence>
<feature type="signal peptide" evidence="2">
    <location>
        <begin position="1"/>
        <end position="19"/>
    </location>
</feature>
<keyword evidence="5" id="KW-1185">Reference proteome</keyword>
<proteinExistence type="predicted"/>